<organism evidence="2 3">
    <name type="scientific">Nitrosomonas ureae</name>
    <dbReference type="NCBI Taxonomy" id="44577"/>
    <lineage>
        <taxon>Bacteria</taxon>
        <taxon>Pseudomonadati</taxon>
        <taxon>Pseudomonadota</taxon>
        <taxon>Betaproteobacteria</taxon>
        <taxon>Nitrosomonadales</taxon>
        <taxon>Nitrosomonadaceae</taxon>
        <taxon>Nitrosomonas</taxon>
    </lineage>
</organism>
<dbReference type="InterPro" id="IPR013230">
    <property type="entry name" value="Peptidase_M15A_C"/>
</dbReference>
<feature type="domain" description="Peptidase M15A C-terminal" evidence="1">
    <location>
        <begin position="9"/>
        <end position="112"/>
    </location>
</feature>
<dbReference type="Gene3D" id="3.30.1380.10">
    <property type="match status" value="1"/>
</dbReference>
<evidence type="ECO:0000259" key="1">
    <source>
        <dbReference type="Pfam" id="PF08291"/>
    </source>
</evidence>
<reference evidence="2 3" key="1">
    <citation type="submission" date="2018-04" db="EMBL/GenBank/DDBJ databases">
        <title>Active sludge and wastewater microbial communities from Klosterneuburg, Austria.</title>
        <authorList>
            <person name="Wagner M."/>
        </authorList>
    </citation>
    <scope>NUCLEOTIDE SEQUENCE [LARGE SCALE GENOMIC DNA]</scope>
    <source>
        <strain evidence="2 3">Nm4</strain>
    </source>
</reference>
<accession>A0A2T5ISN3</accession>
<dbReference type="Proteomes" id="UP000244110">
    <property type="component" value="Unassembled WGS sequence"/>
</dbReference>
<dbReference type="EMBL" id="QAOL01000008">
    <property type="protein sequence ID" value="PTQ86860.1"/>
    <property type="molecule type" value="Genomic_DNA"/>
</dbReference>
<dbReference type="Pfam" id="PF08291">
    <property type="entry name" value="Peptidase_M15_3"/>
    <property type="match status" value="1"/>
</dbReference>
<sequence>MDIHTKLTPHFTLNELIRSTRASELGIDNTPSQSVLSSLILLCTNILEPVREHFNRPVRVNSGYRSPALNAAIHGSKMSQHMSGQAVDFEIDGIANYDLAVWVSENLSFDQLILENYISGGDPNSGWVHCSLLNDFDKNRMQTLTINGKNKQIGLIK</sequence>
<proteinExistence type="predicted"/>
<gene>
    <name evidence="2" type="ORF">C8R28_100855</name>
</gene>
<dbReference type="AlphaFoldDB" id="A0A2T5ISN3"/>
<evidence type="ECO:0000313" key="3">
    <source>
        <dbReference type="Proteomes" id="UP000244110"/>
    </source>
</evidence>
<comment type="caution">
    <text evidence="2">The sequence shown here is derived from an EMBL/GenBank/DDBJ whole genome shotgun (WGS) entry which is preliminary data.</text>
</comment>
<evidence type="ECO:0000313" key="2">
    <source>
        <dbReference type="EMBL" id="PTQ86860.1"/>
    </source>
</evidence>
<dbReference type="InterPro" id="IPR009045">
    <property type="entry name" value="Zn_M74/Hedgehog-like"/>
</dbReference>
<protein>
    <submittedName>
        <fullName evidence="2">Peptidase M15-like protein</fullName>
    </submittedName>
</protein>
<name>A0A2T5ISN3_9PROT</name>
<dbReference type="RefSeq" id="WP_107786409.1">
    <property type="nucleotide sequence ID" value="NZ_QAOL01000008.1"/>
</dbReference>
<dbReference type="SUPFAM" id="SSF55166">
    <property type="entry name" value="Hedgehog/DD-peptidase"/>
    <property type="match status" value="1"/>
</dbReference>